<dbReference type="Gene3D" id="2.30.30.140">
    <property type="match status" value="1"/>
</dbReference>
<accession>A0A7S4KCP2</accession>
<feature type="transmembrane region" description="Helical" evidence="2">
    <location>
        <begin position="540"/>
        <end position="559"/>
    </location>
</feature>
<feature type="transmembrane region" description="Helical" evidence="2">
    <location>
        <begin position="84"/>
        <end position="107"/>
    </location>
</feature>
<feature type="transmembrane region" description="Helical" evidence="2">
    <location>
        <begin position="172"/>
        <end position="192"/>
    </location>
</feature>
<feature type="transmembrane region" description="Helical" evidence="2">
    <location>
        <begin position="507"/>
        <end position="528"/>
    </location>
</feature>
<sequence>MSLLAGKTGQGAGGDNKVTILGIQHQGGCSESHHGRNDASEDREYASNGHGEEVKGSAQNGAENTCSKLLVEIKSRKTQTRIGYLGLAWIIFLTAPLAVIFSVVVFAHSLGYVYDEYITKIFAAADWRHTDRLSEEMTYYDRWCDVSDITSFSMDDFIVGPNKATNDIFETMMVHGLSVFPGILSPNTTASLRKFVMRRNKEMTPAEAIPLDGEENRWSFAIGGNDDPSVSQALKEVATNVKLRTTLEKLLGPDPAVVEITAITSSYGAENQGMHSDVKALGSSVKYSRTFTHSYSLFIGLQDTTEQMGATQICPGTHYCANDLHDECSEHGFTLASDGPWKEGDAMLLNQCLWHRGTEYTDPEAQHRAVFVVTFLNRPQFGVDNRQLSHGTYFHIRWDMWGHTLNDLLDTAKYMPWPNTVLRSSGIWKHSGRKWGWDWLTVASLRIANEENGYTFEELLEWVRYRNALGLPDFLRGPLLDRNGGWAAFISGTIQNVRAWTLKLNTAALGIYTILLILSIVFISKWNGAGSEFFLSSMKYLLFTHSTIATIGCFLILMVNKSEWAEQIKSGRLLARPFPEISPVETADNSGPTTVPEKGDVLIGCRFDSTDLAAYDSFLDYHPGNRAWLQAILSVANSYPSFTDLSSGFRDALISHVLEDTLANKSRFLRQNKFGDWIVLTKRSSREYTLREIVKMNHPLIRALDREVAYMLADSRFGLKLRSTKLGQKHSQLSLERWREQLFLRRDNALPDDQELFKPISSVISAGGFTPRSLAALPRPGSNQPQHASSPTQDAGVFKKGDDVEIGWNGRILRGTILGFEQGEVYVQYLVDGDREYVSDDLVRHYTGPFEEGDRVEAEYQGDGWFPGTITYVYADRRFDVHFDDGDESFGLSTEDVRRVLKPMEG</sequence>
<feature type="region of interest" description="Disordered" evidence="1">
    <location>
        <begin position="774"/>
        <end position="798"/>
    </location>
</feature>
<keyword evidence="2" id="KW-1133">Transmembrane helix</keyword>
<dbReference type="SUPFAM" id="SSF51197">
    <property type="entry name" value="Clavaminate synthase-like"/>
    <property type="match status" value="1"/>
</dbReference>
<dbReference type="InterPro" id="IPR051961">
    <property type="entry name" value="Fungal_Metabolite_Diox"/>
</dbReference>
<dbReference type="AlphaFoldDB" id="A0A7S4KCP2"/>
<keyword evidence="2" id="KW-0472">Membrane</keyword>
<dbReference type="Gene3D" id="2.60.120.620">
    <property type="entry name" value="q2cbj1_9rhob like domain"/>
    <property type="match status" value="1"/>
</dbReference>
<dbReference type="EMBL" id="HBKQ01062406">
    <property type="protein sequence ID" value="CAE2289918.1"/>
    <property type="molecule type" value="Transcribed_RNA"/>
</dbReference>
<keyword evidence="2" id="KW-0812">Transmembrane</keyword>
<dbReference type="PANTHER" id="PTHR37563">
    <property type="entry name" value="PHYTANOYL-COA DIOXYGENASE FAMILY PROTEIN (AFU_ORTHOLOGUE AFUA_2G03330)"/>
    <property type="match status" value="1"/>
</dbReference>
<feature type="region of interest" description="Disordered" evidence="1">
    <location>
        <begin position="27"/>
        <end position="60"/>
    </location>
</feature>
<organism evidence="3">
    <name type="scientific">Odontella aurita</name>
    <dbReference type="NCBI Taxonomy" id="265563"/>
    <lineage>
        <taxon>Eukaryota</taxon>
        <taxon>Sar</taxon>
        <taxon>Stramenopiles</taxon>
        <taxon>Ochrophyta</taxon>
        <taxon>Bacillariophyta</taxon>
        <taxon>Mediophyceae</taxon>
        <taxon>Biddulphiophycidae</taxon>
        <taxon>Eupodiscales</taxon>
        <taxon>Odontellaceae</taxon>
        <taxon>Odontella</taxon>
    </lineage>
</organism>
<dbReference type="PANTHER" id="PTHR37563:SF2">
    <property type="entry name" value="PHYTANOYL-COA DIOXYGENASE FAMILY PROTEIN (AFU_ORTHOLOGUE AFUA_2G03330)"/>
    <property type="match status" value="1"/>
</dbReference>
<proteinExistence type="predicted"/>
<feature type="compositionally biased region" description="Basic and acidic residues" evidence="1">
    <location>
        <begin position="31"/>
        <end position="55"/>
    </location>
</feature>
<reference evidence="3" key="1">
    <citation type="submission" date="2021-01" db="EMBL/GenBank/DDBJ databases">
        <authorList>
            <person name="Corre E."/>
            <person name="Pelletier E."/>
            <person name="Niang G."/>
            <person name="Scheremetjew M."/>
            <person name="Finn R."/>
            <person name="Kale V."/>
            <person name="Holt S."/>
            <person name="Cochrane G."/>
            <person name="Meng A."/>
            <person name="Brown T."/>
            <person name="Cohen L."/>
        </authorList>
    </citation>
    <scope>NUCLEOTIDE SEQUENCE</scope>
    <source>
        <strain evidence="3">Isolate 1302-5</strain>
    </source>
</reference>
<gene>
    <name evidence="3" type="ORF">OAUR00152_LOCUS42548</name>
</gene>
<name>A0A7S4KCP2_9STRA</name>
<feature type="compositionally biased region" description="Polar residues" evidence="1">
    <location>
        <begin position="781"/>
        <end position="793"/>
    </location>
</feature>
<protein>
    <submittedName>
        <fullName evidence="3">Uncharacterized protein</fullName>
    </submittedName>
</protein>
<dbReference type="InterPro" id="IPR008775">
    <property type="entry name" value="Phytyl_CoA_dOase-like"/>
</dbReference>
<evidence type="ECO:0000256" key="2">
    <source>
        <dbReference type="SAM" id="Phobius"/>
    </source>
</evidence>
<evidence type="ECO:0000256" key="1">
    <source>
        <dbReference type="SAM" id="MobiDB-lite"/>
    </source>
</evidence>
<dbReference type="Pfam" id="PF05721">
    <property type="entry name" value="PhyH"/>
    <property type="match status" value="1"/>
</dbReference>
<evidence type="ECO:0000313" key="3">
    <source>
        <dbReference type="EMBL" id="CAE2289918.1"/>
    </source>
</evidence>
<dbReference type="CDD" id="cd04508">
    <property type="entry name" value="Tudor_SF"/>
    <property type="match status" value="1"/>
</dbReference>